<dbReference type="Gene3D" id="1.25.40.10">
    <property type="entry name" value="Tetratricopeptide repeat domain"/>
    <property type="match status" value="2"/>
</dbReference>
<proteinExistence type="predicted"/>
<dbReference type="Proteomes" id="UP000824469">
    <property type="component" value="Unassembled WGS sequence"/>
</dbReference>
<comment type="caution">
    <text evidence="1">The sequence shown here is derived from an EMBL/GenBank/DDBJ whole genome shotgun (WGS) entry which is preliminary data.</text>
</comment>
<dbReference type="InterPro" id="IPR011990">
    <property type="entry name" value="TPR-like_helical_dom_sf"/>
</dbReference>
<dbReference type="GO" id="GO:0005739">
    <property type="term" value="C:mitochondrion"/>
    <property type="evidence" value="ECO:0007669"/>
    <property type="project" value="TreeGrafter"/>
</dbReference>
<accession>A0AA38GMR5</accession>
<dbReference type="EMBL" id="JAHRHJ020000002">
    <property type="protein sequence ID" value="KAH9325274.1"/>
    <property type="molecule type" value="Genomic_DNA"/>
</dbReference>
<organism evidence="1 2">
    <name type="scientific">Taxus chinensis</name>
    <name type="common">Chinese yew</name>
    <name type="synonym">Taxus wallichiana var. chinensis</name>
    <dbReference type="NCBI Taxonomy" id="29808"/>
    <lineage>
        <taxon>Eukaryota</taxon>
        <taxon>Viridiplantae</taxon>
        <taxon>Streptophyta</taxon>
        <taxon>Embryophyta</taxon>
        <taxon>Tracheophyta</taxon>
        <taxon>Spermatophyta</taxon>
        <taxon>Pinopsida</taxon>
        <taxon>Pinidae</taxon>
        <taxon>Conifers II</taxon>
        <taxon>Cupressales</taxon>
        <taxon>Taxaceae</taxon>
        <taxon>Taxus</taxon>
    </lineage>
</organism>
<reference evidence="1 2" key="1">
    <citation type="journal article" date="2021" name="Nat. Plants">
        <title>The Taxus genome provides insights into paclitaxel biosynthesis.</title>
        <authorList>
            <person name="Xiong X."/>
            <person name="Gou J."/>
            <person name="Liao Q."/>
            <person name="Li Y."/>
            <person name="Zhou Q."/>
            <person name="Bi G."/>
            <person name="Li C."/>
            <person name="Du R."/>
            <person name="Wang X."/>
            <person name="Sun T."/>
            <person name="Guo L."/>
            <person name="Liang H."/>
            <person name="Lu P."/>
            <person name="Wu Y."/>
            <person name="Zhang Z."/>
            <person name="Ro D.K."/>
            <person name="Shang Y."/>
            <person name="Huang S."/>
            <person name="Yan J."/>
        </authorList>
    </citation>
    <scope>NUCLEOTIDE SEQUENCE [LARGE SCALE GENOMIC DNA]</scope>
    <source>
        <strain evidence="1">Ta-2019</strain>
    </source>
</reference>
<dbReference type="OMA" id="AWEATMG"/>
<evidence type="ECO:0000313" key="2">
    <source>
        <dbReference type="Proteomes" id="UP000824469"/>
    </source>
</evidence>
<protein>
    <recommendedName>
        <fullName evidence="3">MalT-like TPR region domain-containing protein</fullName>
    </recommendedName>
</protein>
<evidence type="ECO:0000313" key="1">
    <source>
        <dbReference type="EMBL" id="KAH9325274.1"/>
    </source>
</evidence>
<feature type="non-terminal residue" evidence="1">
    <location>
        <position position="1"/>
    </location>
</feature>
<keyword evidence="2" id="KW-1185">Reference proteome</keyword>
<name>A0AA38GMR5_TAXCH</name>
<dbReference type="PANTHER" id="PTHR47868">
    <property type="entry name" value="OS05G0457700 PROTEIN"/>
    <property type="match status" value="1"/>
</dbReference>
<evidence type="ECO:0008006" key="3">
    <source>
        <dbReference type="Google" id="ProtNLM"/>
    </source>
</evidence>
<dbReference type="PANTHER" id="PTHR47868:SF2">
    <property type="entry name" value="OS05G0457700 PROTEIN"/>
    <property type="match status" value="1"/>
</dbReference>
<gene>
    <name evidence="1" type="ORF">KI387_005452</name>
</gene>
<dbReference type="SUPFAM" id="SSF48452">
    <property type="entry name" value="TPR-like"/>
    <property type="match status" value="1"/>
</dbReference>
<dbReference type="AlphaFoldDB" id="A0AA38GMR5"/>
<sequence length="374" mass="41295">TSFQEALRVLEQGLSIFQGADTSTSNAAGRLLLAMGTMYMDRGDFKGAVERLSQVSEMTFSSLEVRVAALEALIGLHLRMHQDVTASQFGDTCLHLLENAEAKMDEETLQALKMRTKAVKGLVELARGHVDSAESCFLGFHADNIRKSKNGLGAVALSYAEFVHVTGNLALAKQMYELAIELSGTKDSHDMQVPAAAAMVSEDVQLGAAFGLGQLAIHTGNFDEAEQRLTEVLKKAEEHYGGHNYKVGIILSRIADMFGHKGRSEGANYFFIQEGLYRRALEMLKAPALEQQVTPTEIDLRDVIALVRGSYAQLLSHQHSRVGEAQKMREWADVVWSNNRMSLAKVLENIETLTNEETKTYVILVTDMRLGRVF</sequence>